<evidence type="ECO:0000259" key="2">
    <source>
        <dbReference type="Pfam" id="PF26078"/>
    </source>
</evidence>
<sequence length="353" mass="39523">MYENITYDMLVQRMLNRIPNQFDKREGSIIYDAIAPAAVELQNMYIEFDIILQETFGDTASREYLIRRAKERGLTPYPSTYALLKGEFTPSNLNISIGSRFSLNELNYYVKTKIADGVYQMECETLGVQGNQYFGDLIPIEYIDGLQTAQLTELLVPGEDEEETEALRERYFSSFETKPYGGNRKDYIEKTNAIPGVGATKVTPLWNGGGTVKLTILNSEFNKASPTLIDNVQQEIDPTKDGQGLGIAPIGHIVTVDTVIEIEINISTIITFDDGYSFIGLRSQIEAVIEEYLLELRKTWASQDNLIVRIAQIETRILNIQGVIDITDTKINGSSANFMLSAYEIPIMGSVSG</sequence>
<evidence type="ECO:0000259" key="3">
    <source>
        <dbReference type="Pfam" id="PF26079"/>
    </source>
</evidence>
<accession>A0A7W3SWD6</accession>
<name>A0A7W3SWD6_9BACL</name>
<comment type="similarity">
    <text evidence="1">Belongs to the Mu gp47/PBSX XkdT family.</text>
</comment>
<dbReference type="PANTHER" id="PTHR37829:SF3">
    <property type="entry name" value="PROTEIN JAYE-RELATED"/>
    <property type="match status" value="1"/>
</dbReference>
<dbReference type="Pfam" id="PF26078">
    <property type="entry name" value="Baseplate_J_M"/>
    <property type="match status" value="1"/>
</dbReference>
<proteinExistence type="inferred from homology"/>
<evidence type="ECO:0000313" key="4">
    <source>
        <dbReference type="EMBL" id="MBA9087465.1"/>
    </source>
</evidence>
<feature type="domain" description="Baseplate J-like C-terminal" evidence="3">
    <location>
        <begin position="264"/>
        <end position="352"/>
    </location>
</feature>
<dbReference type="InterPro" id="IPR058530">
    <property type="entry name" value="Baseplate_J-like_C"/>
</dbReference>
<dbReference type="AlphaFoldDB" id="A0A7W3SWD6"/>
<dbReference type="RefSeq" id="WP_182538364.1">
    <property type="nucleotide sequence ID" value="NZ_JACJIP010000031.1"/>
</dbReference>
<comment type="caution">
    <text evidence="4">The sequence shown here is derived from an EMBL/GenBank/DDBJ whole genome shotgun (WGS) entry which is preliminary data.</text>
</comment>
<dbReference type="Pfam" id="PF26079">
    <property type="entry name" value="Baseplate_J_C"/>
    <property type="match status" value="1"/>
</dbReference>
<dbReference type="EMBL" id="JACJIP010000031">
    <property type="protein sequence ID" value="MBA9087465.1"/>
    <property type="molecule type" value="Genomic_DNA"/>
</dbReference>
<dbReference type="InterPro" id="IPR058531">
    <property type="entry name" value="Baseplate_J_M"/>
</dbReference>
<organism evidence="4 5">
    <name type="scientific">Fontibacillus solani</name>
    <dbReference type="NCBI Taxonomy" id="1572857"/>
    <lineage>
        <taxon>Bacteria</taxon>
        <taxon>Bacillati</taxon>
        <taxon>Bacillota</taxon>
        <taxon>Bacilli</taxon>
        <taxon>Bacillales</taxon>
        <taxon>Paenibacillaceae</taxon>
        <taxon>Fontibacillus</taxon>
    </lineage>
</organism>
<gene>
    <name evidence="4" type="ORF">FHR92_003950</name>
</gene>
<keyword evidence="5" id="KW-1185">Reference proteome</keyword>
<dbReference type="Proteomes" id="UP000567067">
    <property type="component" value="Unassembled WGS sequence"/>
</dbReference>
<evidence type="ECO:0000256" key="1">
    <source>
        <dbReference type="ARBA" id="ARBA00038087"/>
    </source>
</evidence>
<protein>
    <submittedName>
        <fullName evidence="4">Putative phage protein gp47/JayE</fullName>
    </submittedName>
</protein>
<evidence type="ECO:0000313" key="5">
    <source>
        <dbReference type="Proteomes" id="UP000567067"/>
    </source>
</evidence>
<feature type="domain" description="Baseplate J-like central" evidence="2">
    <location>
        <begin position="179"/>
        <end position="257"/>
    </location>
</feature>
<reference evidence="4 5" key="1">
    <citation type="submission" date="2020-08" db="EMBL/GenBank/DDBJ databases">
        <title>Genomic Encyclopedia of Type Strains, Phase III (KMG-III): the genomes of soil and plant-associated and newly described type strains.</title>
        <authorList>
            <person name="Whitman W."/>
        </authorList>
    </citation>
    <scope>NUCLEOTIDE SEQUENCE [LARGE SCALE GENOMIC DNA]</scope>
    <source>
        <strain evidence="4 5">CECT 8693</strain>
    </source>
</reference>
<dbReference type="InterPro" id="IPR052399">
    <property type="entry name" value="Phage_Baseplate_Assmbl_Protein"/>
</dbReference>
<dbReference type="PANTHER" id="PTHR37829">
    <property type="entry name" value="PHAGE-LIKE ELEMENT PBSX PROTEIN XKDT"/>
    <property type="match status" value="1"/>
</dbReference>